<dbReference type="Proteomes" id="UP000008311">
    <property type="component" value="Unassembled WGS sequence"/>
</dbReference>
<protein>
    <submittedName>
        <fullName evidence="2">Uncharacterized protein</fullName>
    </submittedName>
</protein>
<keyword evidence="3" id="KW-1185">Reference proteome</keyword>
<organism evidence="2 3">
    <name type="scientific">Ricinus communis</name>
    <name type="common">Castor bean</name>
    <dbReference type="NCBI Taxonomy" id="3988"/>
    <lineage>
        <taxon>Eukaryota</taxon>
        <taxon>Viridiplantae</taxon>
        <taxon>Streptophyta</taxon>
        <taxon>Embryophyta</taxon>
        <taxon>Tracheophyta</taxon>
        <taxon>Spermatophyta</taxon>
        <taxon>Magnoliopsida</taxon>
        <taxon>eudicotyledons</taxon>
        <taxon>Gunneridae</taxon>
        <taxon>Pentapetalae</taxon>
        <taxon>rosids</taxon>
        <taxon>fabids</taxon>
        <taxon>Malpighiales</taxon>
        <taxon>Euphorbiaceae</taxon>
        <taxon>Acalyphoideae</taxon>
        <taxon>Acalypheae</taxon>
        <taxon>Ricinus</taxon>
    </lineage>
</organism>
<evidence type="ECO:0000313" key="2">
    <source>
        <dbReference type="EMBL" id="EEF51919.1"/>
    </source>
</evidence>
<dbReference type="PANTHER" id="PTHR38224:SF1">
    <property type="entry name" value="PHLOEM SPECIFIC PROTEIN"/>
    <property type="match status" value="1"/>
</dbReference>
<reference evidence="3" key="1">
    <citation type="journal article" date="2010" name="Nat. Biotechnol.">
        <title>Draft genome sequence of the oilseed species Ricinus communis.</title>
        <authorList>
            <person name="Chan A.P."/>
            <person name="Crabtree J."/>
            <person name="Zhao Q."/>
            <person name="Lorenzi H."/>
            <person name="Orvis J."/>
            <person name="Puiu D."/>
            <person name="Melake-Berhan A."/>
            <person name="Jones K.M."/>
            <person name="Redman J."/>
            <person name="Chen G."/>
            <person name="Cahoon E.B."/>
            <person name="Gedil M."/>
            <person name="Stanke M."/>
            <person name="Haas B.J."/>
            <person name="Wortman J.R."/>
            <person name="Fraser-Liggett C.M."/>
            <person name="Ravel J."/>
            <person name="Rabinowicz P.D."/>
        </authorList>
    </citation>
    <scope>NUCLEOTIDE SEQUENCE [LARGE SCALE GENOMIC DNA]</scope>
    <source>
        <strain evidence="3">cv. Hale</strain>
    </source>
</reference>
<proteinExistence type="predicted"/>
<sequence>MAQAPVFYTRQHGWDTTSTDYHVHVSTMERMPSILPDVPRYPNVHRAFNNKTIHEDEFEVTHQESMQKQRQPPTTHGKKRTLIRKQMDFSSESTRHLSYANGKPSSCYN</sequence>
<dbReference type="PANTHER" id="PTHR38224">
    <property type="entry name" value="PHLOEM SPECIFIC PROTEIN"/>
    <property type="match status" value="1"/>
</dbReference>
<feature type="region of interest" description="Disordered" evidence="1">
    <location>
        <begin position="62"/>
        <end position="109"/>
    </location>
</feature>
<evidence type="ECO:0000313" key="3">
    <source>
        <dbReference type="Proteomes" id="UP000008311"/>
    </source>
</evidence>
<dbReference type="AlphaFoldDB" id="B9RAU2"/>
<dbReference type="InParanoid" id="B9RAU2"/>
<name>B9RAU2_RICCO</name>
<gene>
    <name evidence="2" type="ORF">RCOM_1508650</name>
</gene>
<dbReference type="EMBL" id="EQ973773">
    <property type="protein sequence ID" value="EEF51919.1"/>
    <property type="molecule type" value="Genomic_DNA"/>
</dbReference>
<evidence type="ECO:0000256" key="1">
    <source>
        <dbReference type="SAM" id="MobiDB-lite"/>
    </source>
</evidence>
<accession>B9RAU2</accession>